<accession>A0AAV9H7L6</accession>
<keyword evidence="4" id="KW-0560">Oxidoreductase</keyword>
<feature type="chain" id="PRO_5043709672" description="FAD-binding PCMH-type domain-containing protein" evidence="5">
    <location>
        <begin position="20"/>
        <end position="499"/>
    </location>
</feature>
<evidence type="ECO:0000256" key="1">
    <source>
        <dbReference type="ARBA" id="ARBA00005466"/>
    </source>
</evidence>
<dbReference type="PANTHER" id="PTHR42973">
    <property type="entry name" value="BINDING OXIDOREDUCTASE, PUTATIVE (AFU_ORTHOLOGUE AFUA_1G17690)-RELATED"/>
    <property type="match status" value="1"/>
</dbReference>
<evidence type="ECO:0000313" key="7">
    <source>
        <dbReference type="EMBL" id="KAK4457039.1"/>
    </source>
</evidence>
<dbReference type="EMBL" id="MU865140">
    <property type="protein sequence ID" value="KAK4457039.1"/>
    <property type="molecule type" value="Genomic_DNA"/>
</dbReference>
<dbReference type="Gene3D" id="3.30.465.10">
    <property type="match status" value="1"/>
</dbReference>
<keyword evidence="2" id="KW-0285">Flavoprotein</keyword>
<dbReference type="InterPro" id="IPR016169">
    <property type="entry name" value="FAD-bd_PCMH_sub2"/>
</dbReference>
<dbReference type="PROSITE" id="PS51387">
    <property type="entry name" value="FAD_PCMH"/>
    <property type="match status" value="1"/>
</dbReference>
<reference evidence="7" key="1">
    <citation type="journal article" date="2023" name="Mol. Phylogenet. Evol.">
        <title>Genome-scale phylogeny and comparative genomics of the fungal order Sordariales.</title>
        <authorList>
            <person name="Hensen N."/>
            <person name="Bonometti L."/>
            <person name="Westerberg I."/>
            <person name="Brannstrom I.O."/>
            <person name="Guillou S."/>
            <person name="Cros-Aarteil S."/>
            <person name="Calhoun S."/>
            <person name="Haridas S."/>
            <person name="Kuo A."/>
            <person name="Mondo S."/>
            <person name="Pangilinan J."/>
            <person name="Riley R."/>
            <person name="LaButti K."/>
            <person name="Andreopoulos B."/>
            <person name="Lipzen A."/>
            <person name="Chen C."/>
            <person name="Yan M."/>
            <person name="Daum C."/>
            <person name="Ng V."/>
            <person name="Clum A."/>
            <person name="Steindorff A."/>
            <person name="Ohm R.A."/>
            <person name="Martin F."/>
            <person name="Silar P."/>
            <person name="Natvig D.O."/>
            <person name="Lalanne C."/>
            <person name="Gautier V."/>
            <person name="Ament-Velasquez S.L."/>
            <person name="Kruys A."/>
            <person name="Hutchinson M.I."/>
            <person name="Powell A.J."/>
            <person name="Barry K."/>
            <person name="Miller A.N."/>
            <person name="Grigoriev I.V."/>
            <person name="Debuchy R."/>
            <person name="Gladieux P."/>
            <person name="Hiltunen Thoren M."/>
            <person name="Johannesson H."/>
        </authorList>
    </citation>
    <scope>NUCLEOTIDE SEQUENCE</scope>
    <source>
        <strain evidence="7">PSN324</strain>
    </source>
</reference>
<dbReference type="InterPro" id="IPR006094">
    <property type="entry name" value="Oxid_FAD_bind_N"/>
</dbReference>
<evidence type="ECO:0000313" key="8">
    <source>
        <dbReference type="Proteomes" id="UP001321749"/>
    </source>
</evidence>
<dbReference type="PANTHER" id="PTHR42973:SF22">
    <property type="entry name" value="FAD-BINDING PCMH-TYPE DOMAIN-CONTAINING PROTEIN-RELATED"/>
    <property type="match status" value="1"/>
</dbReference>
<name>A0AAV9H7L6_9PEZI</name>
<keyword evidence="8" id="KW-1185">Reference proteome</keyword>
<comment type="caution">
    <text evidence="7">The sequence shown here is derived from an EMBL/GenBank/DDBJ whole genome shotgun (WGS) entry which is preliminary data.</text>
</comment>
<dbReference type="Proteomes" id="UP001321749">
    <property type="component" value="Unassembled WGS sequence"/>
</dbReference>
<dbReference type="InterPro" id="IPR036318">
    <property type="entry name" value="FAD-bd_PCMH-like_sf"/>
</dbReference>
<dbReference type="InterPro" id="IPR050416">
    <property type="entry name" value="FAD-linked_Oxidoreductase"/>
</dbReference>
<feature type="domain" description="FAD-binding PCMH-type" evidence="6">
    <location>
        <begin position="67"/>
        <end position="243"/>
    </location>
</feature>
<dbReference type="SUPFAM" id="SSF56176">
    <property type="entry name" value="FAD-binding/transporter-associated domain-like"/>
    <property type="match status" value="1"/>
</dbReference>
<feature type="signal peptide" evidence="5">
    <location>
        <begin position="1"/>
        <end position="19"/>
    </location>
</feature>
<dbReference type="GO" id="GO:0071949">
    <property type="term" value="F:FAD binding"/>
    <property type="evidence" value="ECO:0007669"/>
    <property type="project" value="InterPro"/>
</dbReference>
<gene>
    <name evidence="7" type="ORF">QBC42DRAFT_320204</name>
</gene>
<organism evidence="7 8">
    <name type="scientific">Cladorrhinum samala</name>
    <dbReference type="NCBI Taxonomy" id="585594"/>
    <lineage>
        <taxon>Eukaryota</taxon>
        <taxon>Fungi</taxon>
        <taxon>Dikarya</taxon>
        <taxon>Ascomycota</taxon>
        <taxon>Pezizomycotina</taxon>
        <taxon>Sordariomycetes</taxon>
        <taxon>Sordariomycetidae</taxon>
        <taxon>Sordariales</taxon>
        <taxon>Podosporaceae</taxon>
        <taxon>Cladorrhinum</taxon>
    </lineage>
</organism>
<protein>
    <recommendedName>
        <fullName evidence="6">FAD-binding PCMH-type domain-containing protein</fullName>
    </recommendedName>
</protein>
<dbReference type="InterPro" id="IPR016166">
    <property type="entry name" value="FAD-bd_PCMH"/>
</dbReference>
<sequence length="499" mass="54321">MSLKTLLGLVGLFFAPTAASPEHKRGYRQDCLNLCRAVEGKLPGKVFYPGTAGYQNSQEHYYTTQEREIVPGCVVRPSSTSDVSAFVRLVKDAKLPAGQHPFAVRSGGHTLWPGAANLQDGITLDMRGFNSFSLSADKKVASIGGGSDFADIYPKLAPHNLTVLGGRVPGVSAGGFLTGGGKNFLARRYGFACDNIFGYEVVLASGQVTYASASQNRDLWLALKGGSNNFGIITRFDLAARPQDGMWGGNRMFLSTPENLRAHAQAWHDHMRVDNFDDLADAGLILGFFDGAFVIQDTISYSAPVANPPAFANITALPNAVGETLKFMSVPELVEFTGNILPDQAGRAFELVYDFHNAPPSTYLEMFNTFEQGIGAIRNISGLKVQYLLQPSPVTNGTNSLGYPANQKDIVMSMIGASWDNKSDDAAAYRAIRSIVSQHQRLVQQQGLYIPFKYLNYADVSQNPIASYGRETVERLWAASRKYDPKGLFQTVPGYKLPK</sequence>
<evidence type="ECO:0000259" key="6">
    <source>
        <dbReference type="PROSITE" id="PS51387"/>
    </source>
</evidence>
<keyword evidence="5" id="KW-0732">Signal</keyword>
<evidence type="ECO:0000256" key="2">
    <source>
        <dbReference type="ARBA" id="ARBA00022630"/>
    </source>
</evidence>
<evidence type="ECO:0000256" key="3">
    <source>
        <dbReference type="ARBA" id="ARBA00022827"/>
    </source>
</evidence>
<reference evidence="7" key="2">
    <citation type="submission" date="2023-06" db="EMBL/GenBank/DDBJ databases">
        <authorList>
            <consortium name="Lawrence Berkeley National Laboratory"/>
            <person name="Mondo S.J."/>
            <person name="Hensen N."/>
            <person name="Bonometti L."/>
            <person name="Westerberg I."/>
            <person name="Brannstrom I.O."/>
            <person name="Guillou S."/>
            <person name="Cros-Aarteil S."/>
            <person name="Calhoun S."/>
            <person name="Haridas S."/>
            <person name="Kuo A."/>
            <person name="Pangilinan J."/>
            <person name="Riley R."/>
            <person name="Labutti K."/>
            <person name="Andreopoulos B."/>
            <person name="Lipzen A."/>
            <person name="Chen C."/>
            <person name="Yanf M."/>
            <person name="Daum C."/>
            <person name="Ng V."/>
            <person name="Clum A."/>
            <person name="Steindorff A."/>
            <person name="Ohm R."/>
            <person name="Martin F."/>
            <person name="Silar P."/>
            <person name="Natvig D."/>
            <person name="Lalanne C."/>
            <person name="Gautier V."/>
            <person name="Ament-Velasquez S.L."/>
            <person name="Kruys A."/>
            <person name="Hutchinson M.I."/>
            <person name="Powell A.J."/>
            <person name="Barry K."/>
            <person name="Miller A.N."/>
            <person name="Grigoriev I.V."/>
            <person name="Debuchy R."/>
            <person name="Gladieux P."/>
            <person name="Thoren M.H."/>
            <person name="Johannesson H."/>
        </authorList>
    </citation>
    <scope>NUCLEOTIDE SEQUENCE</scope>
    <source>
        <strain evidence="7">PSN324</strain>
    </source>
</reference>
<evidence type="ECO:0000256" key="5">
    <source>
        <dbReference type="SAM" id="SignalP"/>
    </source>
</evidence>
<dbReference type="Pfam" id="PF01565">
    <property type="entry name" value="FAD_binding_4"/>
    <property type="match status" value="1"/>
</dbReference>
<dbReference type="GO" id="GO:0016491">
    <property type="term" value="F:oxidoreductase activity"/>
    <property type="evidence" value="ECO:0007669"/>
    <property type="project" value="UniProtKB-KW"/>
</dbReference>
<dbReference type="AlphaFoldDB" id="A0AAV9H7L6"/>
<keyword evidence="3" id="KW-0274">FAD</keyword>
<evidence type="ECO:0000256" key="4">
    <source>
        <dbReference type="ARBA" id="ARBA00023002"/>
    </source>
</evidence>
<comment type="similarity">
    <text evidence="1">Belongs to the oxygen-dependent FAD-linked oxidoreductase family.</text>
</comment>
<proteinExistence type="inferred from homology"/>